<dbReference type="PANTHER" id="PTHR42957">
    <property type="entry name" value="HELICASE MJ1565-RELATED"/>
    <property type="match status" value="1"/>
</dbReference>
<keyword evidence="7" id="KW-1185">Reference proteome</keyword>
<accession>A0AAV3T1Q9</accession>
<dbReference type="AlphaFoldDB" id="A0AAV3T1Q9"/>
<evidence type="ECO:0000256" key="2">
    <source>
        <dbReference type="ARBA" id="ARBA00034617"/>
    </source>
</evidence>
<dbReference type="InterPro" id="IPR008571">
    <property type="entry name" value="HerA-like"/>
</dbReference>
<dbReference type="RefSeq" id="WP_227260969.1">
    <property type="nucleotide sequence ID" value="NZ_BAAADU010000002.1"/>
</dbReference>
<comment type="catalytic activity">
    <reaction evidence="3">
        <text>ATP + H2O = ADP + phosphate + H(+)</text>
        <dbReference type="Rhea" id="RHEA:13065"/>
        <dbReference type="ChEBI" id="CHEBI:15377"/>
        <dbReference type="ChEBI" id="CHEBI:15378"/>
        <dbReference type="ChEBI" id="CHEBI:30616"/>
        <dbReference type="ChEBI" id="CHEBI:43474"/>
        <dbReference type="ChEBI" id="CHEBI:456216"/>
        <dbReference type="EC" id="5.6.2.3"/>
    </reaction>
</comment>
<name>A0AAV3T1Q9_9EURY</name>
<dbReference type="PANTHER" id="PTHR42957:SF1">
    <property type="entry name" value="HELICASE MJ1565-RELATED"/>
    <property type="match status" value="1"/>
</dbReference>
<keyword evidence="6" id="KW-0547">Nucleotide-binding</keyword>
<keyword evidence="6" id="KW-0067">ATP-binding</keyword>
<comment type="catalytic activity">
    <reaction evidence="4">
        <text>ATP + H2O = ADP + phosphate + H(+)</text>
        <dbReference type="Rhea" id="RHEA:13065"/>
        <dbReference type="ChEBI" id="CHEBI:15377"/>
        <dbReference type="ChEBI" id="CHEBI:15378"/>
        <dbReference type="ChEBI" id="CHEBI:30616"/>
        <dbReference type="ChEBI" id="CHEBI:43474"/>
        <dbReference type="ChEBI" id="CHEBI:456216"/>
        <dbReference type="EC" id="5.6.2.4"/>
    </reaction>
</comment>
<evidence type="ECO:0000313" key="7">
    <source>
        <dbReference type="Proteomes" id="UP001500194"/>
    </source>
</evidence>
<comment type="catalytic activity">
    <reaction evidence="2">
        <text>Couples ATP hydrolysis with the unwinding of duplex DNA by translocating in the 3'-5' direction.</text>
        <dbReference type="EC" id="5.6.2.4"/>
    </reaction>
</comment>
<dbReference type="GO" id="GO:0043138">
    <property type="term" value="F:3'-5' DNA helicase activity"/>
    <property type="evidence" value="ECO:0007669"/>
    <property type="project" value="UniProtKB-EC"/>
</dbReference>
<gene>
    <name evidence="6" type="ORF">GCM10009019_13430</name>
</gene>
<sequence length="333" mass="34487">MYVLGRSDETAGPVLPVGRFRAPDGSHGTRVGVDANAPHAAMVVGKRGSGKTYTLGVLAEALARTDGVTPVVLDPMRAFATLPDAVPATVVQPRIPASALPPRAWCDVLSLPPHTPAGALLWQAAAESETLDAMTRFLDASGAPGGRAARNALALADAWSVFDADGTDVLDPDRATVLDCAGLPRPALAAVTRAVTDTVYAAAIAGDIDALPWVLVDEAHAVTDTAAWPGLRRLLTRGRKPGVSTVLATQRPGALPPAAVSQADLLVAHRLTARDDIDALETASPTYFESALADALPRTPGDALVVDDTGETAHDITVRERDAPHGGRSRTVT</sequence>
<dbReference type="EMBL" id="BAAADU010000002">
    <property type="protein sequence ID" value="GAA0651727.1"/>
    <property type="molecule type" value="Genomic_DNA"/>
</dbReference>
<evidence type="ECO:0000256" key="3">
    <source>
        <dbReference type="ARBA" id="ARBA00048954"/>
    </source>
</evidence>
<dbReference type="Proteomes" id="UP001500194">
    <property type="component" value="Unassembled WGS sequence"/>
</dbReference>
<comment type="similarity">
    <text evidence="1">Belongs to the HerA family.</text>
</comment>
<proteinExistence type="inferred from homology"/>
<dbReference type="Gene3D" id="3.40.50.300">
    <property type="entry name" value="P-loop containing nucleotide triphosphate hydrolases"/>
    <property type="match status" value="2"/>
</dbReference>
<protein>
    <submittedName>
        <fullName evidence="6">ATP-binding protein</fullName>
    </submittedName>
</protein>
<dbReference type="GO" id="GO:0005524">
    <property type="term" value="F:ATP binding"/>
    <property type="evidence" value="ECO:0007669"/>
    <property type="project" value="UniProtKB-KW"/>
</dbReference>
<evidence type="ECO:0000256" key="1">
    <source>
        <dbReference type="ARBA" id="ARBA00007816"/>
    </source>
</evidence>
<evidence type="ECO:0000259" key="5">
    <source>
        <dbReference type="Pfam" id="PF01935"/>
    </source>
</evidence>
<evidence type="ECO:0000256" key="4">
    <source>
        <dbReference type="ARBA" id="ARBA00048988"/>
    </source>
</evidence>
<dbReference type="InterPro" id="IPR027417">
    <property type="entry name" value="P-loop_NTPase"/>
</dbReference>
<organism evidence="6 7">
    <name type="scientific">Salarchaeum japonicum</name>
    <dbReference type="NCBI Taxonomy" id="555573"/>
    <lineage>
        <taxon>Archaea</taxon>
        <taxon>Methanobacteriati</taxon>
        <taxon>Methanobacteriota</taxon>
        <taxon>Stenosarchaea group</taxon>
        <taxon>Halobacteria</taxon>
        <taxon>Halobacteriales</taxon>
        <taxon>Halobacteriaceae</taxon>
    </lineage>
</organism>
<dbReference type="GeneID" id="68573986"/>
<dbReference type="GO" id="GO:0043139">
    <property type="term" value="F:5'-3' DNA helicase activity"/>
    <property type="evidence" value="ECO:0007669"/>
    <property type="project" value="UniProtKB-EC"/>
</dbReference>
<dbReference type="SUPFAM" id="SSF52540">
    <property type="entry name" value="P-loop containing nucleoside triphosphate hydrolases"/>
    <property type="match status" value="1"/>
</dbReference>
<reference evidence="6 7" key="1">
    <citation type="journal article" date="2019" name="Int. J. Syst. Evol. Microbiol.">
        <title>The Global Catalogue of Microorganisms (GCM) 10K type strain sequencing project: providing services to taxonomists for standard genome sequencing and annotation.</title>
        <authorList>
            <consortium name="The Broad Institute Genomics Platform"/>
            <consortium name="The Broad Institute Genome Sequencing Center for Infectious Disease"/>
            <person name="Wu L."/>
            <person name="Ma J."/>
        </authorList>
    </citation>
    <scope>NUCLEOTIDE SEQUENCE [LARGE SCALE GENOMIC DNA]</scope>
    <source>
        <strain evidence="6 7">JCM 16327</strain>
    </source>
</reference>
<feature type="domain" description="Helicase HerA central" evidence="5">
    <location>
        <begin position="29"/>
        <end position="114"/>
    </location>
</feature>
<dbReference type="Pfam" id="PF01935">
    <property type="entry name" value="DUF87"/>
    <property type="match status" value="1"/>
</dbReference>
<dbReference type="InterPro" id="IPR002789">
    <property type="entry name" value="HerA_central"/>
</dbReference>
<comment type="caution">
    <text evidence="6">The sequence shown here is derived from an EMBL/GenBank/DDBJ whole genome shotgun (WGS) entry which is preliminary data.</text>
</comment>
<evidence type="ECO:0000313" key="6">
    <source>
        <dbReference type="EMBL" id="GAA0651727.1"/>
    </source>
</evidence>